<proteinExistence type="predicted"/>
<evidence type="ECO:0000259" key="2">
    <source>
        <dbReference type="Pfam" id="PF01636"/>
    </source>
</evidence>
<dbReference type="InterPro" id="IPR051678">
    <property type="entry name" value="AGP_Transferase"/>
</dbReference>
<feature type="domain" description="Aminoglycoside phosphotransferase" evidence="2">
    <location>
        <begin position="74"/>
        <end position="281"/>
    </location>
</feature>
<evidence type="ECO:0000256" key="1">
    <source>
        <dbReference type="SAM" id="MobiDB-lite"/>
    </source>
</evidence>
<reference evidence="3 4" key="1">
    <citation type="journal article" date="2025" name="Microbiol. Resour. Announc.">
        <title>Draft genome sequences for Neonectria magnoliae and Neonectria punicea, canker pathogens of Liriodendron tulipifera and Acer saccharum in West Virginia.</title>
        <authorList>
            <person name="Petronek H.M."/>
            <person name="Kasson M.T."/>
            <person name="Metheny A.M."/>
            <person name="Stauder C.M."/>
            <person name="Lovett B."/>
            <person name="Lynch S.C."/>
            <person name="Garnas J.R."/>
            <person name="Kasson L.R."/>
            <person name="Stajich J.E."/>
        </authorList>
    </citation>
    <scope>NUCLEOTIDE SEQUENCE [LARGE SCALE GENOMIC DNA]</scope>
    <source>
        <strain evidence="3 4">NRRL 64653</strain>
    </source>
</reference>
<feature type="region of interest" description="Disordered" evidence="1">
    <location>
        <begin position="389"/>
        <end position="410"/>
    </location>
</feature>
<organism evidence="3 4">
    <name type="scientific">Neonectria punicea</name>
    <dbReference type="NCBI Taxonomy" id="979145"/>
    <lineage>
        <taxon>Eukaryota</taxon>
        <taxon>Fungi</taxon>
        <taxon>Dikarya</taxon>
        <taxon>Ascomycota</taxon>
        <taxon>Pezizomycotina</taxon>
        <taxon>Sordariomycetes</taxon>
        <taxon>Hypocreomycetidae</taxon>
        <taxon>Hypocreales</taxon>
        <taxon>Nectriaceae</taxon>
        <taxon>Neonectria</taxon>
    </lineage>
</organism>
<keyword evidence="4" id="KW-1185">Reference proteome</keyword>
<gene>
    <name evidence="3" type="ORF">QQX98_000627</name>
</gene>
<dbReference type="EMBL" id="JAZAVJ010000006">
    <property type="protein sequence ID" value="KAK7424017.1"/>
    <property type="molecule type" value="Genomic_DNA"/>
</dbReference>
<dbReference type="PANTHER" id="PTHR21310:SF37">
    <property type="entry name" value="AMINOGLYCOSIDE PHOSPHOTRANSFERASE DOMAIN-CONTAINING PROTEIN"/>
    <property type="match status" value="1"/>
</dbReference>
<accession>A0ABR1HS36</accession>
<dbReference type="Proteomes" id="UP001498476">
    <property type="component" value="Unassembled WGS sequence"/>
</dbReference>
<dbReference type="SUPFAM" id="SSF56112">
    <property type="entry name" value="Protein kinase-like (PK-like)"/>
    <property type="match status" value="1"/>
</dbReference>
<dbReference type="Gene3D" id="3.90.1200.10">
    <property type="match status" value="1"/>
</dbReference>
<protein>
    <recommendedName>
        <fullName evidence="2">Aminoglycoside phosphotransferase domain-containing protein</fullName>
    </recommendedName>
</protein>
<comment type="caution">
    <text evidence="3">The sequence shown here is derived from an EMBL/GenBank/DDBJ whole genome shotgun (WGS) entry which is preliminary data.</text>
</comment>
<dbReference type="InterPro" id="IPR011009">
    <property type="entry name" value="Kinase-like_dom_sf"/>
</dbReference>
<dbReference type="InterPro" id="IPR002575">
    <property type="entry name" value="Aminoglycoside_PTrfase"/>
</dbReference>
<sequence length="410" mass="46041">MSSYSSADDEYESDEPPELELNLQKLKDRATEVFTTTCTSARRLTRGSWHEIFALQFQEGAAIPNESLVRSGHSCIARFARVKGQLAKEESEIATIRYLKQHTSIPVPEIYYQDLDPDNEVGAAFVLMERLPGRHLYKTWDELSLSHKKVALSEIASVITQFASLRFDKIGCLTEGGIGPIISPCNESPSGPFHSTLDYLQSFVSPDSVQSPELADLFQSIRKELATFEHQDNTPCLKPPFAMIHADFDAQNMLFLDSPDGSGPILTGLIDFEFAHTGPVYFLYEYPIFIQDVSWSQNLYAENATLRAHFISEIFNRLPSLDAQETFISCINSKSYLLNAFHDTFMSTQCSEDTLTKAAIYYLKALKEGTGLAYSGRVDYKPEYYTEKGQPKLPTTSNITEKCSKEELGS</sequence>
<evidence type="ECO:0000313" key="4">
    <source>
        <dbReference type="Proteomes" id="UP001498476"/>
    </source>
</evidence>
<name>A0ABR1HS36_9HYPO</name>
<dbReference type="Pfam" id="PF01636">
    <property type="entry name" value="APH"/>
    <property type="match status" value="1"/>
</dbReference>
<dbReference type="PANTHER" id="PTHR21310">
    <property type="entry name" value="AMINOGLYCOSIDE PHOSPHOTRANSFERASE-RELATED-RELATED"/>
    <property type="match status" value="1"/>
</dbReference>
<evidence type="ECO:0000313" key="3">
    <source>
        <dbReference type="EMBL" id="KAK7424017.1"/>
    </source>
</evidence>